<dbReference type="InterPro" id="IPR000878">
    <property type="entry name" value="4pyrrol_Mease"/>
</dbReference>
<dbReference type="Gene3D" id="3.40.1010.10">
    <property type="entry name" value="Cobalt-precorrin-4 Transmethylase, Domain 1"/>
    <property type="match status" value="1"/>
</dbReference>
<dbReference type="InterPro" id="IPR035996">
    <property type="entry name" value="4pyrrol_Methylase_sf"/>
</dbReference>
<dbReference type="GO" id="GO:0019354">
    <property type="term" value="P:siroheme biosynthetic process"/>
    <property type="evidence" value="ECO:0007669"/>
    <property type="project" value="InterPro"/>
</dbReference>
<keyword evidence="2 6" id="KW-0489">Methyltransferase</keyword>
<geneLocation type="plastid" evidence="8"/>
<feature type="domain" description="Tetrapyrrole methylase" evidence="7">
    <location>
        <begin position="9"/>
        <end position="221"/>
    </location>
</feature>
<name>A0A9Y1MY34_9RHOD</name>
<dbReference type="InterPro" id="IPR003043">
    <property type="entry name" value="Uropor_MeTrfase_CS"/>
</dbReference>
<proteinExistence type="inferred from homology"/>
<keyword evidence="3 6" id="KW-0808">Transferase</keyword>
<evidence type="ECO:0000256" key="4">
    <source>
        <dbReference type="ARBA" id="ARBA00022691"/>
    </source>
</evidence>
<protein>
    <recommendedName>
        <fullName evidence="1">uroporphyrinogen-III C-methyltransferase</fullName>
        <ecNumber evidence="1">2.1.1.107</ecNumber>
    </recommendedName>
</protein>
<dbReference type="Pfam" id="PF00590">
    <property type="entry name" value="TP_methylase"/>
    <property type="match status" value="1"/>
</dbReference>
<comment type="similarity">
    <text evidence="6">Belongs to the precorrin methyltransferase family.</text>
</comment>
<dbReference type="PANTHER" id="PTHR45790:SF3">
    <property type="entry name" value="S-ADENOSYL-L-METHIONINE-DEPENDENT UROPORPHYRINOGEN III METHYLTRANSFERASE, CHLOROPLASTIC"/>
    <property type="match status" value="1"/>
</dbReference>
<dbReference type="NCBIfam" id="TIGR01469">
    <property type="entry name" value="cobA_cysG_Cterm"/>
    <property type="match status" value="1"/>
</dbReference>
<evidence type="ECO:0000313" key="8">
    <source>
        <dbReference type="EMBL" id="WDB00044.1"/>
    </source>
</evidence>
<evidence type="ECO:0000256" key="1">
    <source>
        <dbReference type="ARBA" id="ARBA00012162"/>
    </source>
</evidence>
<dbReference type="EC" id="2.1.1.107" evidence="1"/>
<organism evidence="8">
    <name type="scientific">Cyanidium sp. THAL103</name>
    <dbReference type="NCBI Taxonomy" id="3027999"/>
    <lineage>
        <taxon>Eukaryota</taxon>
        <taxon>Rhodophyta</taxon>
        <taxon>Bangiophyceae</taxon>
        <taxon>Cyanidiales</taxon>
        <taxon>Cyanidiaceae</taxon>
        <taxon>Cyanidium</taxon>
    </lineage>
</organism>
<reference evidence="8" key="1">
    <citation type="journal article" date="2023" name="J. Phycol.">
        <title>Revised classification of the Cyanidiophyceae based on plastid genome data with descriptions of the Cavernulicolales ord. nov. and Galdieriales ord. nov. (Rhodophyta).</title>
        <authorList>
            <person name="Park S.I."/>
            <person name="Cho C.H."/>
            <person name="Ciniglia C."/>
            <person name="Huang T.Y."/>
            <person name="Liu S.L."/>
            <person name="Bustamante D.E."/>
            <person name="Calderon M.S."/>
            <person name="Mansilla A."/>
            <person name="McDermott T."/>
            <person name="Andersen R.A."/>
            <person name="Yoon H.S."/>
        </authorList>
    </citation>
    <scope>NUCLEOTIDE SEQUENCE</scope>
</reference>
<evidence type="ECO:0000256" key="3">
    <source>
        <dbReference type="ARBA" id="ARBA00022679"/>
    </source>
</evidence>
<evidence type="ECO:0000256" key="2">
    <source>
        <dbReference type="ARBA" id="ARBA00022603"/>
    </source>
</evidence>
<dbReference type="NCBIfam" id="NF004790">
    <property type="entry name" value="PRK06136.1"/>
    <property type="match status" value="1"/>
</dbReference>
<evidence type="ECO:0000256" key="6">
    <source>
        <dbReference type="RuleBase" id="RU003960"/>
    </source>
</evidence>
<dbReference type="PANTHER" id="PTHR45790">
    <property type="entry name" value="SIROHEME SYNTHASE-RELATED"/>
    <property type="match status" value="1"/>
</dbReference>
<keyword evidence="8" id="KW-0934">Plastid</keyword>
<dbReference type="InterPro" id="IPR014776">
    <property type="entry name" value="4pyrrole_Mease_sub2"/>
</dbReference>
<dbReference type="SUPFAM" id="SSF53790">
    <property type="entry name" value="Tetrapyrrole methylase"/>
    <property type="match status" value="1"/>
</dbReference>
<dbReference type="CDD" id="cd11642">
    <property type="entry name" value="SUMT"/>
    <property type="match status" value="1"/>
</dbReference>
<dbReference type="InterPro" id="IPR050161">
    <property type="entry name" value="Siro_Cobalamin_biosynth"/>
</dbReference>
<dbReference type="PROSITE" id="PS00840">
    <property type="entry name" value="SUMT_2"/>
    <property type="match status" value="1"/>
</dbReference>
<dbReference type="GO" id="GO:0032259">
    <property type="term" value="P:methylation"/>
    <property type="evidence" value="ECO:0007669"/>
    <property type="project" value="UniProtKB-KW"/>
</dbReference>
<gene>
    <name evidence="8" type="primary">cobA</name>
    <name evidence="8" type="ORF">CspTHAL103_119</name>
</gene>
<keyword evidence="5" id="KW-0627">Porphyrin biosynthesis</keyword>
<keyword evidence="4" id="KW-0949">S-adenosyl-L-methionine</keyword>
<dbReference type="InterPro" id="IPR014777">
    <property type="entry name" value="4pyrrole_Mease_sub1"/>
</dbReference>
<evidence type="ECO:0000256" key="5">
    <source>
        <dbReference type="ARBA" id="ARBA00023244"/>
    </source>
</evidence>
<sequence length="251" mass="27914">MVFFYKNNTLYIVGAGPGDPELLTLKAFKIIKKSDIIIYDSLVSPAIINLSKVDSKLIKVSKRCGVNNCTQSQIIYLLINYVRKGFLVCRLKNGDPSVFGRLGEEILELYANNIYVEVVPGLTTGSALSSSIKLPLTHRKWGACVSFITGVELLNKKFDLIKWHHVIKGANTIVIYMILYNLPSIIQKCVNFGYDYETPIMFIQSCSTNNEKKIVGTLGSILHQLSLIRLGPPCIAIIGDIVEISSISPYH</sequence>
<dbReference type="Gene3D" id="3.30.950.10">
    <property type="entry name" value="Methyltransferase, Cobalt-precorrin-4 Transmethylase, Domain 2"/>
    <property type="match status" value="1"/>
</dbReference>
<dbReference type="GO" id="GO:0004851">
    <property type="term" value="F:uroporphyrin-III C-methyltransferase activity"/>
    <property type="evidence" value="ECO:0007669"/>
    <property type="project" value="UniProtKB-EC"/>
</dbReference>
<dbReference type="InterPro" id="IPR006366">
    <property type="entry name" value="CobA/CysG_C"/>
</dbReference>
<dbReference type="EMBL" id="OP616817">
    <property type="protein sequence ID" value="WDB00044.1"/>
    <property type="molecule type" value="Genomic_DNA"/>
</dbReference>
<dbReference type="AlphaFoldDB" id="A0A9Y1MY34"/>
<dbReference type="FunFam" id="3.40.1010.10:FF:000001">
    <property type="entry name" value="Siroheme synthase"/>
    <property type="match status" value="1"/>
</dbReference>
<accession>A0A9Y1MY34</accession>
<evidence type="ECO:0000259" key="7">
    <source>
        <dbReference type="Pfam" id="PF00590"/>
    </source>
</evidence>
<dbReference type="PROSITE" id="PS00839">
    <property type="entry name" value="SUMT_1"/>
    <property type="match status" value="1"/>
</dbReference>